<proteinExistence type="predicted"/>
<dbReference type="EMBL" id="ML178818">
    <property type="protein sequence ID" value="TFL04725.1"/>
    <property type="molecule type" value="Genomic_DNA"/>
</dbReference>
<feature type="compositionally biased region" description="Polar residues" evidence="1">
    <location>
        <begin position="225"/>
        <end position="236"/>
    </location>
</feature>
<feature type="compositionally biased region" description="Polar residues" evidence="1">
    <location>
        <begin position="446"/>
        <end position="463"/>
    </location>
</feature>
<sequence>MLTSLTDDRDLELLLTMKHSLSSTASETARLHRNQSSSSPSSHGFPRTPGEAQGAAIGDAFGVLKHRRDSWAPDDTRRNVSPDSLPDWLSATISTLDEANPLRYLVPESFQEKQQAAHESSDWAFNAHKQATSSPNNHYTQSPDPAQTPYSSHLDSITTPVSQSRDHREGGYSGSTRRTSSQFHSKQMADFDRAGRVPQENRPNSSSSGNVNSEEEDQIFAFNPAHNSSSTTTVNHVQDESKSTRARRHHPLPLQPVTPKYSLTPDNLSLTPCQLMPQKYTPVPPTRRRETASFQYHSNQAYSKPSDVYEVNDPPLAHATYHYPAELRSPRFSPFTNLNQPPPFLRSHESPAPEFQSSNDTSHSVPRYPLHSSNGGTLKAPFDADLDSTVENPRSFSPLVAERHSLPSSPAHREAVPCADEFGPDHLSTRTGLVNLHRSVAGSPEYPTSSKSMSPLGSESLPTQAPDHPPLTFFTAGSAFSPARSAQPEHLLGLVGSAGHHVPAAQLSFESHLDRSYIPGPEGSPPPFSTPGPGRRVPIERTNTSAGIGATLGSPSGVDADGTASQSSHKRRIPSPLPVDVESLKEYLQAPDAFAFR</sequence>
<organism evidence="2 3">
    <name type="scientific">Pterulicium gracile</name>
    <dbReference type="NCBI Taxonomy" id="1884261"/>
    <lineage>
        <taxon>Eukaryota</taxon>
        <taxon>Fungi</taxon>
        <taxon>Dikarya</taxon>
        <taxon>Basidiomycota</taxon>
        <taxon>Agaricomycotina</taxon>
        <taxon>Agaricomycetes</taxon>
        <taxon>Agaricomycetidae</taxon>
        <taxon>Agaricales</taxon>
        <taxon>Pleurotineae</taxon>
        <taxon>Pterulaceae</taxon>
        <taxon>Pterulicium</taxon>
    </lineage>
</organism>
<feature type="region of interest" description="Disordered" evidence="1">
    <location>
        <begin position="130"/>
        <end position="263"/>
    </location>
</feature>
<feature type="region of interest" description="Disordered" evidence="1">
    <location>
        <begin position="344"/>
        <end position="376"/>
    </location>
</feature>
<evidence type="ECO:0000313" key="2">
    <source>
        <dbReference type="EMBL" id="TFL04725.1"/>
    </source>
</evidence>
<dbReference type="Proteomes" id="UP000305067">
    <property type="component" value="Unassembled WGS sequence"/>
</dbReference>
<name>A0A5C3QRY1_9AGAR</name>
<feature type="region of interest" description="Disordered" evidence="1">
    <location>
        <begin position="24"/>
        <end position="57"/>
    </location>
</feature>
<feature type="compositionally biased region" description="Polar residues" evidence="1">
    <location>
        <begin position="130"/>
        <end position="163"/>
    </location>
</feature>
<evidence type="ECO:0000256" key="1">
    <source>
        <dbReference type="SAM" id="MobiDB-lite"/>
    </source>
</evidence>
<protein>
    <submittedName>
        <fullName evidence="2">Uncharacterized protein</fullName>
    </submittedName>
</protein>
<feature type="region of interest" description="Disordered" evidence="1">
    <location>
        <begin position="514"/>
        <end position="580"/>
    </location>
</feature>
<keyword evidence="3" id="KW-1185">Reference proteome</keyword>
<accession>A0A5C3QRY1</accession>
<dbReference type="AlphaFoldDB" id="A0A5C3QRY1"/>
<gene>
    <name evidence="2" type="ORF">BDV98DRAFT_329636</name>
</gene>
<feature type="compositionally biased region" description="Polar residues" evidence="1">
    <location>
        <begin position="355"/>
        <end position="364"/>
    </location>
</feature>
<feature type="region of interest" description="Disordered" evidence="1">
    <location>
        <begin position="440"/>
        <end position="468"/>
    </location>
</feature>
<reference evidence="2 3" key="1">
    <citation type="journal article" date="2019" name="Nat. Ecol. Evol.">
        <title>Megaphylogeny resolves global patterns of mushroom evolution.</title>
        <authorList>
            <person name="Varga T."/>
            <person name="Krizsan K."/>
            <person name="Foldi C."/>
            <person name="Dima B."/>
            <person name="Sanchez-Garcia M."/>
            <person name="Sanchez-Ramirez S."/>
            <person name="Szollosi G.J."/>
            <person name="Szarkandi J.G."/>
            <person name="Papp V."/>
            <person name="Albert L."/>
            <person name="Andreopoulos W."/>
            <person name="Angelini C."/>
            <person name="Antonin V."/>
            <person name="Barry K.W."/>
            <person name="Bougher N.L."/>
            <person name="Buchanan P."/>
            <person name="Buyck B."/>
            <person name="Bense V."/>
            <person name="Catcheside P."/>
            <person name="Chovatia M."/>
            <person name="Cooper J."/>
            <person name="Damon W."/>
            <person name="Desjardin D."/>
            <person name="Finy P."/>
            <person name="Geml J."/>
            <person name="Haridas S."/>
            <person name="Hughes K."/>
            <person name="Justo A."/>
            <person name="Karasinski D."/>
            <person name="Kautmanova I."/>
            <person name="Kiss B."/>
            <person name="Kocsube S."/>
            <person name="Kotiranta H."/>
            <person name="LaButti K.M."/>
            <person name="Lechner B.E."/>
            <person name="Liimatainen K."/>
            <person name="Lipzen A."/>
            <person name="Lukacs Z."/>
            <person name="Mihaltcheva S."/>
            <person name="Morgado L.N."/>
            <person name="Niskanen T."/>
            <person name="Noordeloos M.E."/>
            <person name="Ohm R.A."/>
            <person name="Ortiz-Santana B."/>
            <person name="Ovrebo C."/>
            <person name="Racz N."/>
            <person name="Riley R."/>
            <person name="Savchenko A."/>
            <person name="Shiryaev A."/>
            <person name="Soop K."/>
            <person name="Spirin V."/>
            <person name="Szebenyi C."/>
            <person name="Tomsovsky M."/>
            <person name="Tulloss R.E."/>
            <person name="Uehling J."/>
            <person name="Grigoriev I.V."/>
            <person name="Vagvolgyi C."/>
            <person name="Papp T."/>
            <person name="Martin F.M."/>
            <person name="Miettinen O."/>
            <person name="Hibbett D.S."/>
            <person name="Nagy L.G."/>
        </authorList>
    </citation>
    <scope>NUCLEOTIDE SEQUENCE [LARGE SCALE GENOMIC DNA]</scope>
    <source>
        <strain evidence="2 3">CBS 309.79</strain>
    </source>
</reference>
<evidence type="ECO:0000313" key="3">
    <source>
        <dbReference type="Proteomes" id="UP000305067"/>
    </source>
</evidence>